<sequence length="41" mass="4479">MHGVQPDIPQQSGLEGEADGRVRRVTRVHAEGDLVVAVRRS</sequence>
<keyword evidence="3" id="KW-1185">Reference proteome</keyword>
<gene>
    <name evidence="2" type="ORF">QBA35_31665</name>
</gene>
<evidence type="ECO:0000256" key="1">
    <source>
        <dbReference type="SAM" id="MobiDB-lite"/>
    </source>
</evidence>
<organism evidence="2 3">
    <name type="scientific">Streptomyces bottropensis</name>
    <dbReference type="NCBI Taxonomy" id="42235"/>
    <lineage>
        <taxon>Bacteria</taxon>
        <taxon>Bacillati</taxon>
        <taxon>Actinomycetota</taxon>
        <taxon>Actinomycetes</taxon>
        <taxon>Kitasatosporales</taxon>
        <taxon>Streptomycetaceae</taxon>
        <taxon>Streptomyces</taxon>
    </lineage>
</organism>
<accession>A0ABU8AW10</accession>
<dbReference type="RefSeq" id="WP_334660585.1">
    <property type="nucleotide sequence ID" value="NZ_JARULZ010000002.1"/>
</dbReference>
<reference evidence="2" key="1">
    <citation type="submission" date="2023-04" db="EMBL/GenBank/DDBJ databases">
        <title>Genomic diversity of scab-causing Streptomyces spp. in the province of Quebec, Canada.</title>
        <authorList>
            <person name="Biessy A."/>
            <person name="Cadieux M."/>
            <person name="Ciotola M."/>
            <person name="Filion M."/>
        </authorList>
    </citation>
    <scope>NUCLEOTIDE SEQUENCE</scope>
    <source>
        <strain evidence="2">B21-115</strain>
    </source>
</reference>
<feature type="region of interest" description="Disordered" evidence="1">
    <location>
        <begin position="1"/>
        <end position="21"/>
    </location>
</feature>
<comment type="caution">
    <text evidence="2">The sequence shown here is derived from an EMBL/GenBank/DDBJ whole genome shotgun (WGS) entry which is preliminary data.</text>
</comment>
<dbReference type="Proteomes" id="UP001310290">
    <property type="component" value="Unassembled WGS sequence"/>
</dbReference>
<evidence type="ECO:0000313" key="2">
    <source>
        <dbReference type="EMBL" id="MEH0637817.1"/>
    </source>
</evidence>
<evidence type="ECO:0000313" key="3">
    <source>
        <dbReference type="Proteomes" id="UP001310290"/>
    </source>
</evidence>
<proteinExistence type="predicted"/>
<name>A0ABU8AW10_9ACTN</name>
<dbReference type="EMBL" id="JARULZ010000002">
    <property type="protein sequence ID" value="MEH0637817.1"/>
    <property type="molecule type" value="Genomic_DNA"/>
</dbReference>
<protein>
    <submittedName>
        <fullName evidence="2">Uncharacterized protein</fullName>
    </submittedName>
</protein>